<keyword evidence="2 3" id="KW-0975">Bacterial flagellum</keyword>
<protein>
    <recommendedName>
        <fullName evidence="3">Flagellin</fullName>
    </recommendedName>
</protein>
<reference evidence="6" key="2">
    <citation type="submission" date="2021-08" db="EMBL/GenBank/DDBJ databases">
        <authorList>
            <person name="Tani A."/>
            <person name="Ola A."/>
            <person name="Ogura Y."/>
            <person name="Katsura K."/>
            <person name="Hayashi T."/>
        </authorList>
    </citation>
    <scope>NUCLEOTIDE SEQUENCE</scope>
    <source>
        <strain evidence="6">KCTC 52305</strain>
    </source>
</reference>
<evidence type="ECO:0000256" key="3">
    <source>
        <dbReference type="RuleBase" id="RU362073"/>
    </source>
</evidence>
<feature type="domain" description="Flagellin C-terminal" evidence="5">
    <location>
        <begin position="265"/>
        <end position="346"/>
    </location>
</feature>
<evidence type="ECO:0000313" key="7">
    <source>
        <dbReference type="Proteomes" id="UP001055167"/>
    </source>
</evidence>
<proteinExistence type="inferred from homology"/>
<organism evidence="6 7">
    <name type="scientific">Methylobacterium crusticola</name>
    <dbReference type="NCBI Taxonomy" id="1697972"/>
    <lineage>
        <taxon>Bacteria</taxon>
        <taxon>Pseudomonadati</taxon>
        <taxon>Pseudomonadota</taxon>
        <taxon>Alphaproteobacteria</taxon>
        <taxon>Hyphomicrobiales</taxon>
        <taxon>Methylobacteriaceae</taxon>
        <taxon>Methylobacterium</taxon>
    </lineage>
</organism>
<name>A0ABQ4R570_9HYPH</name>
<keyword evidence="3" id="KW-0964">Secreted</keyword>
<evidence type="ECO:0000256" key="1">
    <source>
        <dbReference type="ARBA" id="ARBA00005709"/>
    </source>
</evidence>
<comment type="function">
    <text evidence="3">Flagellin is the subunit protein which polymerizes to form the filaments of bacterial flagella.</text>
</comment>
<dbReference type="Pfam" id="PF00669">
    <property type="entry name" value="Flagellin_N"/>
    <property type="match status" value="1"/>
</dbReference>
<dbReference type="InterPro" id="IPR046358">
    <property type="entry name" value="Flagellin_C"/>
</dbReference>
<evidence type="ECO:0000256" key="2">
    <source>
        <dbReference type="ARBA" id="ARBA00023143"/>
    </source>
</evidence>
<evidence type="ECO:0000259" key="5">
    <source>
        <dbReference type="Pfam" id="PF00700"/>
    </source>
</evidence>
<evidence type="ECO:0000259" key="4">
    <source>
        <dbReference type="Pfam" id="PF00669"/>
    </source>
</evidence>
<reference evidence="6" key="1">
    <citation type="journal article" date="2021" name="Front. Microbiol.">
        <title>Comprehensive Comparative Genomics and Phenotyping of Methylobacterium Species.</title>
        <authorList>
            <person name="Alessa O."/>
            <person name="Ogura Y."/>
            <person name="Fujitani Y."/>
            <person name="Takami H."/>
            <person name="Hayashi T."/>
            <person name="Sahin N."/>
            <person name="Tani A."/>
        </authorList>
    </citation>
    <scope>NUCLEOTIDE SEQUENCE</scope>
    <source>
        <strain evidence="6">KCTC 52305</strain>
    </source>
</reference>
<dbReference type="SUPFAM" id="SSF64518">
    <property type="entry name" value="Phase 1 flagellin"/>
    <property type="match status" value="1"/>
</dbReference>
<feature type="domain" description="Flagellin N-terminal" evidence="4">
    <location>
        <begin position="7"/>
        <end position="140"/>
    </location>
</feature>
<dbReference type="Gene3D" id="1.20.1330.10">
    <property type="entry name" value="f41 fragment of flagellin, N-terminal domain"/>
    <property type="match status" value="1"/>
</dbReference>
<dbReference type="NCBIfam" id="NF004669">
    <property type="entry name" value="PRK06008.1"/>
    <property type="match status" value="1"/>
</dbReference>
<dbReference type="RefSeq" id="WP_128564720.1">
    <property type="nucleotide sequence ID" value="NZ_BPQH01000022.1"/>
</dbReference>
<comment type="similarity">
    <text evidence="1 3">Belongs to the bacterial flagellin family.</text>
</comment>
<dbReference type="EMBL" id="BPQH01000022">
    <property type="protein sequence ID" value="GJD52845.1"/>
    <property type="molecule type" value="Genomic_DNA"/>
</dbReference>
<accession>A0ABQ4R570</accession>
<gene>
    <name evidence="6" type="ORF">OPKNFCMD_5612</name>
</gene>
<dbReference type="Pfam" id="PF00700">
    <property type="entry name" value="Flagellin_C"/>
    <property type="match status" value="1"/>
</dbReference>
<dbReference type="InterPro" id="IPR001029">
    <property type="entry name" value="Flagellin_N"/>
</dbReference>
<dbReference type="Proteomes" id="UP001055167">
    <property type="component" value="Unassembled WGS sequence"/>
</dbReference>
<evidence type="ECO:0000313" key="6">
    <source>
        <dbReference type="EMBL" id="GJD52845.1"/>
    </source>
</evidence>
<comment type="caution">
    <text evidence="6">The sequence shown here is derived from an EMBL/GenBank/DDBJ whole genome shotgun (WGS) entry which is preliminary data.</text>
</comment>
<keyword evidence="7" id="KW-1185">Reference proteome</keyword>
<comment type="subcellular location">
    <subcellularLocation>
        <location evidence="3">Secreted</location>
    </subcellularLocation>
    <subcellularLocation>
        <location evidence="3">Bacterial flagellum</location>
    </subcellularLocation>
</comment>
<sequence>MTSTSFISSLSLWNAPRSGAARLQAEAAKATREIADGRYADVGLALGRGVARSLSLRQGSAALAALQDGNGVAALRLGASQAALQQMQKTVDASLRNLTGLPDAQRAAAAAGTAGSELAALVDALNASTAGQYVLSGTNTRAPPIRAGAAAQGTAAVAAAFQAAFRVAPGDPSAAAVTADDMQAFLDGPVAGLFSEAGWAAGWSQASSRNIESRISLGETLETSANANAAPFRRAAMAYAIAAGLGLGRLSAAAQSVATGRVMSLLSQASSGLTGLQADLGRAQARITDANGRMDAQAALLSGEITRLEAVDPAEAKVRVDRLTTQMQMSYALTAQLRQLSLVQFL</sequence>